<comment type="cofactor">
    <cofactor evidence="6">
        <name>Mg(2+)</name>
        <dbReference type="ChEBI" id="CHEBI:18420"/>
    </cofactor>
</comment>
<dbReference type="Gene3D" id="3.40.50.1010">
    <property type="entry name" value="5'-nuclease"/>
    <property type="match status" value="1"/>
</dbReference>
<dbReference type="GO" id="GO:0016788">
    <property type="term" value="F:hydrolase activity, acting on ester bonds"/>
    <property type="evidence" value="ECO:0007669"/>
    <property type="project" value="InterPro"/>
</dbReference>
<keyword evidence="3 6" id="KW-0479">Metal-binding</keyword>
<dbReference type="InterPro" id="IPR006226">
    <property type="entry name" value="Mtu_PIN"/>
</dbReference>
<dbReference type="GO" id="GO:0000287">
    <property type="term" value="F:magnesium ion binding"/>
    <property type="evidence" value="ECO:0007669"/>
    <property type="project" value="UniProtKB-UniRule"/>
</dbReference>
<protein>
    <recommendedName>
        <fullName evidence="6">Ribonuclease VapC</fullName>
        <shortName evidence="6">RNase VapC</shortName>
        <ecNumber evidence="6">3.1.-.-</ecNumber>
    </recommendedName>
    <alternativeName>
        <fullName evidence="6">Toxin VapC</fullName>
    </alternativeName>
</protein>
<dbReference type="EMBL" id="LQBL01000008">
    <property type="protein sequence ID" value="KUG57135.1"/>
    <property type="molecule type" value="Genomic_DNA"/>
</dbReference>
<comment type="caution">
    <text evidence="8">The sequence shown here is derived from an EMBL/GenBank/DDBJ whole genome shotgun (WGS) entry which is preliminary data.</text>
</comment>
<dbReference type="STRING" id="767452.AVL62_15195"/>
<keyword evidence="9" id="KW-1185">Reference proteome</keyword>
<evidence type="ECO:0000256" key="3">
    <source>
        <dbReference type="ARBA" id="ARBA00022723"/>
    </source>
</evidence>
<proteinExistence type="inferred from homology"/>
<organism evidence="8 9">
    <name type="scientific">Serinicoccus chungangensis</name>
    <dbReference type="NCBI Taxonomy" id="767452"/>
    <lineage>
        <taxon>Bacteria</taxon>
        <taxon>Bacillati</taxon>
        <taxon>Actinomycetota</taxon>
        <taxon>Actinomycetes</taxon>
        <taxon>Micrococcales</taxon>
        <taxon>Ornithinimicrobiaceae</taxon>
        <taxon>Serinicoccus</taxon>
    </lineage>
</organism>
<dbReference type="InterPro" id="IPR002716">
    <property type="entry name" value="PIN_dom"/>
</dbReference>
<dbReference type="Pfam" id="PF01850">
    <property type="entry name" value="PIN"/>
    <property type="match status" value="1"/>
</dbReference>
<comment type="function">
    <text evidence="6">Toxic component of a toxin-antitoxin (TA) system. An RNase.</text>
</comment>
<evidence type="ECO:0000256" key="2">
    <source>
        <dbReference type="ARBA" id="ARBA00022722"/>
    </source>
</evidence>
<dbReference type="InterPro" id="IPR029060">
    <property type="entry name" value="PIN-like_dom_sf"/>
</dbReference>
<gene>
    <name evidence="6" type="primary">vapC</name>
    <name evidence="8" type="ORF">AVL62_15195</name>
</gene>
<dbReference type="OrthoDB" id="556169at2"/>
<reference evidence="8 9" key="1">
    <citation type="submission" date="2015-12" db="EMBL/GenBank/DDBJ databases">
        <title>Serinicoccus chungangenesis strain CD08_5 genome sequencing and assembly.</title>
        <authorList>
            <person name="Chander A.M."/>
            <person name="Kaur G."/>
            <person name="Nair G.R."/>
            <person name="Dhawan D.K."/>
            <person name="Kochhar R.K."/>
            <person name="Mayilraj S."/>
            <person name="Bhadada S.K."/>
        </authorList>
    </citation>
    <scope>NUCLEOTIDE SEQUENCE [LARGE SCALE GENOMIC DNA]</scope>
    <source>
        <strain evidence="8 9">CD08_5</strain>
    </source>
</reference>
<dbReference type="Proteomes" id="UP000054837">
    <property type="component" value="Unassembled WGS sequence"/>
</dbReference>
<accession>A0A0W8IB52</accession>
<evidence type="ECO:0000313" key="9">
    <source>
        <dbReference type="Proteomes" id="UP000054837"/>
    </source>
</evidence>
<dbReference type="GO" id="GO:0004540">
    <property type="term" value="F:RNA nuclease activity"/>
    <property type="evidence" value="ECO:0007669"/>
    <property type="project" value="InterPro"/>
</dbReference>
<dbReference type="SUPFAM" id="SSF88723">
    <property type="entry name" value="PIN domain-like"/>
    <property type="match status" value="1"/>
</dbReference>
<keyword evidence="1 6" id="KW-1277">Toxin-antitoxin system</keyword>
<dbReference type="GO" id="GO:0045926">
    <property type="term" value="P:negative regulation of growth"/>
    <property type="evidence" value="ECO:0007669"/>
    <property type="project" value="UniProtKB-ARBA"/>
</dbReference>
<comment type="similarity">
    <text evidence="6">Belongs to the PINc/VapC protein family.</text>
</comment>
<feature type="domain" description="PIN" evidence="7">
    <location>
        <begin position="1"/>
        <end position="132"/>
    </location>
</feature>
<keyword evidence="2 6" id="KW-0540">Nuclease</keyword>
<name>A0A0W8IB52_9MICO</name>
<evidence type="ECO:0000256" key="5">
    <source>
        <dbReference type="ARBA" id="ARBA00022842"/>
    </source>
</evidence>
<evidence type="ECO:0000259" key="7">
    <source>
        <dbReference type="Pfam" id="PF01850"/>
    </source>
</evidence>
<dbReference type="AlphaFoldDB" id="A0A0W8IB52"/>
<keyword evidence="6" id="KW-0800">Toxin</keyword>
<dbReference type="RefSeq" id="WP_058890421.1">
    <property type="nucleotide sequence ID" value="NZ_LQBL01000008.1"/>
</dbReference>
<evidence type="ECO:0000256" key="1">
    <source>
        <dbReference type="ARBA" id="ARBA00022649"/>
    </source>
</evidence>
<dbReference type="GO" id="GO:0090729">
    <property type="term" value="F:toxin activity"/>
    <property type="evidence" value="ECO:0007669"/>
    <property type="project" value="UniProtKB-KW"/>
</dbReference>
<dbReference type="EC" id="3.1.-.-" evidence="6"/>
<dbReference type="InterPro" id="IPR022907">
    <property type="entry name" value="VapC_family"/>
</dbReference>
<keyword evidence="5 6" id="KW-0460">Magnesium</keyword>
<evidence type="ECO:0000256" key="4">
    <source>
        <dbReference type="ARBA" id="ARBA00022801"/>
    </source>
</evidence>
<dbReference type="HAMAP" id="MF_00265">
    <property type="entry name" value="VapC_Nob1"/>
    <property type="match status" value="1"/>
</dbReference>
<feature type="binding site" evidence="6">
    <location>
        <position position="107"/>
    </location>
    <ligand>
        <name>Mg(2+)</name>
        <dbReference type="ChEBI" id="CHEBI:18420"/>
    </ligand>
</feature>
<evidence type="ECO:0000256" key="6">
    <source>
        <dbReference type="HAMAP-Rule" id="MF_00265"/>
    </source>
</evidence>
<feature type="binding site" evidence="6">
    <location>
        <position position="4"/>
    </location>
    <ligand>
        <name>Mg(2+)</name>
        <dbReference type="ChEBI" id="CHEBI:18420"/>
    </ligand>
</feature>
<dbReference type="NCBIfam" id="TIGR00028">
    <property type="entry name" value="Mtu_PIN_fam"/>
    <property type="match status" value="1"/>
</dbReference>
<keyword evidence="4 6" id="KW-0378">Hydrolase</keyword>
<evidence type="ECO:0000313" key="8">
    <source>
        <dbReference type="EMBL" id="KUG57135.1"/>
    </source>
</evidence>
<sequence length="141" mass="15485">MIVDANILLYAVDSTSSHHESSRAFLEERLNGDVRVGIPSQSVTAFLRISTHPRIMAEPLEPAFAATLVDDWMHAPAAWMPETNASTWAILRRLIMKDGVTGNLIPDAQLAALALQHGVPVVSADSDFARFPEVPWINPCR</sequence>